<protein>
    <submittedName>
        <fullName evidence="2">Uncharacterized protein</fullName>
    </submittedName>
</protein>
<gene>
    <name evidence="2" type="ORF">SAMN05444266_10139</name>
</gene>
<reference evidence="2 3" key="1">
    <citation type="submission" date="2016-11" db="EMBL/GenBank/DDBJ databases">
        <authorList>
            <person name="Jaros S."/>
            <person name="Januszkiewicz K."/>
            <person name="Wedrychowicz H."/>
        </authorList>
    </citation>
    <scope>NUCLEOTIDE SEQUENCE [LARGE SCALE GENOMIC DNA]</scope>
    <source>
        <strain evidence="2 3">DSM 27406</strain>
    </source>
</reference>
<dbReference type="EMBL" id="FRBL01000001">
    <property type="protein sequence ID" value="SHK75641.1"/>
    <property type="molecule type" value="Genomic_DNA"/>
</dbReference>
<sequence length="155" mass="17802">MEYLERYGIILLLVIIVIGIAYGFASWFSIPSERRKLIKGNLIVRSYIGLSLLLLVSYPVLKVIMLVDRQYTIGVTEKVVYRRNSAGVQYSLCVNGSMYYGDAEIGSVKHPHHRYLVKYIPWFPYMNEMLSTYEITDSTISEPVIGWDEIPLGLK</sequence>
<evidence type="ECO:0000313" key="3">
    <source>
        <dbReference type="Proteomes" id="UP000184420"/>
    </source>
</evidence>
<accession>A0A1M6V2N4</accession>
<evidence type="ECO:0000256" key="1">
    <source>
        <dbReference type="SAM" id="Phobius"/>
    </source>
</evidence>
<keyword evidence="1" id="KW-0472">Membrane</keyword>
<feature type="transmembrane region" description="Helical" evidence="1">
    <location>
        <begin position="42"/>
        <end position="61"/>
    </location>
</feature>
<name>A0A1M6V2N4_9BACT</name>
<evidence type="ECO:0000313" key="2">
    <source>
        <dbReference type="EMBL" id="SHK75641.1"/>
    </source>
</evidence>
<dbReference type="AlphaFoldDB" id="A0A1M6V2N4"/>
<feature type="transmembrane region" description="Helical" evidence="1">
    <location>
        <begin position="6"/>
        <end position="30"/>
    </location>
</feature>
<dbReference type="RefSeq" id="WP_073076884.1">
    <property type="nucleotide sequence ID" value="NZ_FRBL01000001.1"/>
</dbReference>
<keyword evidence="1" id="KW-0812">Transmembrane</keyword>
<proteinExistence type="predicted"/>
<dbReference type="Proteomes" id="UP000184420">
    <property type="component" value="Unassembled WGS sequence"/>
</dbReference>
<keyword evidence="3" id="KW-1185">Reference proteome</keyword>
<dbReference type="STRING" id="1419482.SAMN05444266_10139"/>
<keyword evidence="1" id="KW-1133">Transmembrane helix</keyword>
<organism evidence="2 3">
    <name type="scientific">Chitinophaga jiangningensis</name>
    <dbReference type="NCBI Taxonomy" id="1419482"/>
    <lineage>
        <taxon>Bacteria</taxon>
        <taxon>Pseudomonadati</taxon>
        <taxon>Bacteroidota</taxon>
        <taxon>Chitinophagia</taxon>
        <taxon>Chitinophagales</taxon>
        <taxon>Chitinophagaceae</taxon>
        <taxon>Chitinophaga</taxon>
    </lineage>
</organism>